<feature type="compositionally biased region" description="Polar residues" evidence="1">
    <location>
        <begin position="81"/>
        <end position="92"/>
    </location>
</feature>
<dbReference type="EMBL" id="JAGGNH010000001">
    <property type="protein sequence ID" value="KAJ0987996.1"/>
    <property type="molecule type" value="Genomic_DNA"/>
</dbReference>
<evidence type="ECO:0000313" key="3">
    <source>
        <dbReference type="Proteomes" id="UP001085076"/>
    </source>
</evidence>
<dbReference type="AlphaFoldDB" id="A0A9D5D9V1"/>
<protein>
    <submittedName>
        <fullName evidence="2">Uncharacterized protein</fullName>
    </submittedName>
</protein>
<comment type="caution">
    <text evidence="2">The sequence shown here is derived from an EMBL/GenBank/DDBJ whole genome shotgun (WGS) entry which is preliminary data.</text>
</comment>
<dbReference type="Proteomes" id="UP001085076">
    <property type="component" value="Miscellaneous, Linkage group lg01"/>
</dbReference>
<feature type="compositionally biased region" description="Basic and acidic residues" evidence="1">
    <location>
        <begin position="54"/>
        <end position="68"/>
    </location>
</feature>
<feature type="compositionally biased region" description="Gly residues" evidence="1">
    <location>
        <begin position="95"/>
        <end position="106"/>
    </location>
</feature>
<feature type="compositionally biased region" description="Basic and acidic residues" evidence="1">
    <location>
        <begin position="1"/>
        <end position="28"/>
    </location>
</feature>
<feature type="compositionally biased region" description="Basic and acidic residues" evidence="1">
    <location>
        <begin position="198"/>
        <end position="226"/>
    </location>
</feature>
<feature type="region of interest" description="Disordered" evidence="1">
    <location>
        <begin position="176"/>
        <end position="267"/>
    </location>
</feature>
<feature type="compositionally biased region" description="Basic and acidic residues" evidence="1">
    <location>
        <begin position="107"/>
        <end position="116"/>
    </location>
</feature>
<reference evidence="2" key="2">
    <citation type="journal article" date="2022" name="Hortic Res">
        <title>The genome of Dioscorea zingiberensis sheds light on the biosynthesis, origin and evolution of the medicinally important diosgenin saponins.</title>
        <authorList>
            <person name="Li Y."/>
            <person name="Tan C."/>
            <person name="Li Z."/>
            <person name="Guo J."/>
            <person name="Li S."/>
            <person name="Chen X."/>
            <person name="Wang C."/>
            <person name="Dai X."/>
            <person name="Yang H."/>
            <person name="Song W."/>
            <person name="Hou L."/>
            <person name="Xu J."/>
            <person name="Tong Z."/>
            <person name="Xu A."/>
            <person name="Yuan X."/>
            <person name="Wang W."/>
            <person name="Yang Q."/>
            <person name="Chen L."/>
            <person name="Sun Z."/>
            <person name="Wang K."/>
            <person name="Pan B."/>
            <person name="Chen J."/>
            <person name="Bao Y."/>
            <person name="Liu F."/>
            <person name="Qi X."/>
            <person name="Gang D.R."/>
            <person name="Wen J."/>
            <person name="Li J."/>
        </authorList>
    </citation>
    <scope>NUCLEOTIDE SEQUENCE</scope>
    <source>
        <strain evidence="2">Dzin_1.0</strain>
    </source>
</reference>
<feature type="region of interest" description="Disordered" evidence="1">
    <location>
        <begin position="1"/>
        <end position="160"/>
    </location>
</feature>
<name>A0A9D5D9V1_9LILI</name>
<evidence type="ECO:0000256" key="1">
    <source>
        <dbReference type="SAM" id="MobiDB-lite"/>
    </source>
</evidence>
<feature type="compositionally biased region" description="Polar residues" evidence="1">
    <location>
        <begin position="120"/>
        <end position="152"/>
    </location>
</feature>
<proteinExistence type="predicted"/>
<gene>
    <name evidence="2" type="ORF">J5N97_006352</name>
</gene>
<organism evidence="2 3">
    <name type="scientific">Dioscorea zingiberensis</name>
    <dbReference type="NCBI Taxonomy" id="325984"/>
    <lineage>
        <taxon>Eukaryota</taxon>
        <taxon>Viridiplantae</taxon>
        <taxon>Streptophyta</taxon>
        <taxon>Embryophyta</taxon>
        <taxon>Tracheophyta</taxon>
        <taxon>Spermatophyta</taxon>
        <taxon>Magnoliopsida</taxon>
        <taxon>Liliopsida</taxon>
        <taxon>Dioscoreales</taxon>
        <taxon>Dioscoreaceae</taxon>
        <taxon>Dioscorea</taxon>
    </lineage>
</organism>
<sequence>MQVDGLRKGKTIVEEHQDQLTPEEKMEGVGDYGWVRAGSRRGRGRGGGGRGGGRGRDHPEASRKKEELFPGDTSLRGGTNRGQAMVNSSMKSTRGGRGGFHSGGARGPRDGMDEHCGVNPTVQNQYLENNPNTTLIIQTSDHLNRRPSSPMETRSGYLPVGDPHCEKGVIRPLPMLTATSSSDLREEGPVKPRLITSRSKEPSQERSREPSQERSKLIDDHERLVDRISSTIMASEHSPSEENQPMDLERPDSESGGEPFDDNMPLALVQSEAKMEALARRSIIKPSSSKKKGRVAPLIVKD</sequence>
<keyword evidence="3" id="KW-1185">Reference proteome</keyword>
<reference evidence="2" key="1">
    <citation type="submission" date="2021-03" db="EMBL/GenBank/DDBJ databases">
        <authorList>
            <person name="Li Z."/>
            <person name="Yang C."/>
        </authorList>
    </citation>
    <scope>NUCLEOTIDE SEQUENCE</scope>
    <source>
        <strain evidence="2">Dzin_1.0</strain>
        <tissue evidence="2">Leaf</tissue>
    </source>
</reference>
<evidence type="ECO:0000313" key="2">
    <source>
        <dbReference type="EMBL" id="KAJ0987996.1"/>
    </source>
</evidence>
<accession>A0A9D5D9V1</accession>